<dbReference type="SUPFAM" id="SSF53756">
    <property type="entry name" value="UDP-Glycosyltransferase/glycogen phosphorylase"/>
    <property type="match status" value="1"/>
</dbReference>
<gene>
    <name evidence="5" type="ORF">FFWV33_07715</name>
</gene>
<protein>
    <recommendedName>
        <fullName evidence="4">Fucosyltransferase C-terminal domain-containing protein</fullName>
    </recommendedName>
</protein>
<keyword evidence="3" id="KW-0808">Transferase</keyword>
<dbReference type="Proteomes" id="UP000244527">
    <property type="component" value="Chromosome"/>
</dbReference>
<organism evidence="5 6">
    <name type="scientific">Flavobacterium faecale</name>
    <dbReference type="NCBI Taxonomy" id="1355330"/>
    <lineage>
        <taxon>Bacteria</taxon>
        <taxon>Pseudomonadati</taxon>
        <taxon>Bacteroidota</taxon>
        <taxon>Flavobacteriia</taxon>
        <taxon>Flavobacteriales</taxon>
        <taxon>Flavobacteriaceae</taxon>
        <taxon>Flavobacterium</taxon>
    </lineage>
</organism>
<dbReference type="GO" id="GO:0008417">
    <property type="term" value="F:fucosyltransferase activity"/>
    <property type="evidence" value="ECO:0007669"/>
    <property type="project" value="InterPro"/>
</dbReference>
<dbReference type="AlphaFoldDB" id="A0A2S1LCE7"/>
<dbReference type="OrthoDB" id="9791032at2"/>
<dbReference type="Gene3D" id="3.40.50.11660">
    <property type="entry name" value="Glycosyl transferase family 10, C-terminal domain"/>
    <property type="match status" value="1"/>
</dbReference>
<evidence type="ECO:0000256" key="2">
    <source>
        <dbReference type="ARBA" id="ARBA00022676"/>
    </source>
</evidence>
<sequence length="351" mass="41864">MKIAFWSFYEQNCLGMEMFLNPDSVVANGIFKKWNTLYSECINNDIEIISLDKVTDFEEISFVVFSDFPIISNPIVKNVFESAIPKILIIEEGPLIHPDNWKLSNHKLFNYIFTWNDDYVDNKKYFKFNVHYIDNVSTNIDLINKKKLLVMVARNKRAIGKNELYSERRKVIRFFEKLHPQDFDLFGQGWDIYYFPSNFPILRLFNGRKLYWFRSKIKEYYSSWKGEVDDKKDLMSKYKFSVCFENAIGPTGYISEKIWDGFASGTVPIYFGAPNVTEHIPENCFIDYRNYKTLDDLYYYIKSINEREYKIYLDNINKFLKKEKSHQGQFTDLFFVNSFIKLLKDNTNKEP</sequence>
<keyword evidence="2" id="KW-0328">Glycosyltransferase</keyword>
<dbReference type="InterPro" id="IPR038577">
    <property type="entry name" value="GT10-like_C_sf"/>
</dbReference>
<reference evidence="5 6" key="1">
    <citation type="submission" date="2017-04" db="EMBL/GenBank/DDBJ databases">
        <title>Compelte genome sequence of WV33.</title>
        <authorList>
            <person name="Lee P.C."/>
        </authorList>
    </citation>
    <scope>NUCLEOTIDE SEQUENCE [LARGE SCALE GENOMIC DNA]</scope>
    <source>
        <strain evidence="5 6">WV33</strain>
    </source>
</reference>
<dbReference type="PANTHER" id="PTHR11929">
    <property type="entry name" value="ALPHA- 1,3 -FUCOSYLTRANSFERASE"/>
    <property type="match status" value="1"/>
</dbReference>
<dbReference type="GO" id="GO:0016020">
    <property type="term" value="C:membrane"/>
    <property type="evidence" value="ECO:0007669"/>
    <property type="project" value="InterPro"/>
</dbReference>
<evidence type="ECO:0000313" key="5">
    <source>
        <dbReference type="EMBL" id="AWG21425.1"/>
    </source>
</evidence>
<dbReference type="InterPro" id="IPR055270">
    <property type="entry name" value="Glyco_tran_10_C"/>
</dbReference>
<dbReference type="EMBL" id="CP020918">
    <property type="protein sequence ID" value="AWG21425.1"/>
    <property type="molecule type" value="Genomic_DNA"/>
</dbReference>
<dbReference type="InterPro" id="IPR001503">
    <property type="entry name" value="Glyco_trans_10"/>
</dbReference>
<evidence type="ECO:0000259" key="4">
    <source>
        <dbReference type="Pfam" id="PF00852"/>
    </source>
</evidence>
<keyword evidence="6" id="KW-1185">Reference proteome</keyword>
<dbReference type="Pfam" id="PF00852">
    <property type="entry name" value="Glyco_transf_10"/>
    <property type="match status" value="1"/>
</dbReference>
<feature type="domain" description="Fucosyltransferase C-terminal" evidence="4">
    <location>
        <begin position="225"/>
        <end position="319"/>
    </location>
</feature>
<name>A0A2S1LCE7_9FLAO</name>
<dbReference type="RefSeq" id="WP_108740364.1">
    <property type="nucleotide sequence ID" value="NZ_CP020918.1"/>
</dbReference>
<comment type="similarity">
    <text evidence="1">Belongs to the glycosyltransferase 10 family.</text>
</comment>
<evidence type="ECO:0000256" key="1">
    <source>
        <dbReference type="ARBA" id="ARBA00008919"/>
    </source>
</evidence>
<dbReference type="KEGG" id="ffa:FFWV33_07715"/>
<accession>A0A2S1LCE7</accession>
<evidence type="ECO:0000256" key="3">
    <source>
        <dbReference type="ARBA" id="ARBA00022679"/>
    </source>
</evidence>
<dbReference type="PANTHER" id="PTHR11929:SF194">
    <property type="entry name" value="ALPHA-(1,3)-FUCOSYLTRANSFERASE 10"/>
    <property type="match status" value="1"/>
</dbReference>
<proteinExistence type="inferred from homology"/>
<evidence type="ECO:0000313" key="6">
    <source>
        <dbReference type="Proteomes" id="UP000244527"/>
    </source>
</evidence>